<keyword evidence="2" id="KW-1185">Reference proteome</keyword>
<comment type="caution">
    <text evidence="1">The sequence shown here is derived from an EMBL/GenBank/DDBJ whole genome shotgun (WGS) entry which is preliminary data.</text>
</comment>
<evidence type="ECO:0000313" key="2">
    <source>
        <dbReference type="Proteomes" id="UP000606786"/>
    </source>
</evidence>
<gene>
    <name evidence="1" type="ORF">CCAP1982_LOCUS9437</name>
</gene>
<protein>
    <submittedName>
        <fullName evidence="1">(Mediterranean fruit fly) hypothetical protein</fullName>
    </submittedName>
</protein>
<dbReference type="Proteomes" id="UP000606786">
    <property type="component" value="Unassembled WGS sequence"/>
</dbReference>
<reference evidence="1" key="1">
    <citation type="submission" date="2020-11" db="EMBL/GenBank/DDBJ databases">
        <authorList>
            <person name="Whitehead M."/>
        </authorList>
    </citation>
    <scope>NUCLEOTIDE SEQUENCE</scope>
    <source>
        <strain evidence="1">EGII</strain>
    </source>
</reference>
<name>A0A811UQE7_CERCA</name>
<proteinExistence type="predicted"/>
<sequence length="95" mass="10668">MGYSELKLLWAEVKTEYRACLSNANALDASDGSTIETIKLRCTDCYNAYVCSAALMNERIHNITAFQQKSNSTVIYPELISEVQLMPSTEVFYGE</sequence>
<evidence type="ECO:0000313" key="1">
    <source>
        <dbReference type="EMBL" id="CAD7000964.1"/>
    </source>
</evidence>
<dbReference type="EMBL" id="CAJHJT010000023">
    <property type="protein sequence ID" value="CAD7000964.1"/>
    <property type="molecule type" value="Genomic_DNA"/>
</dbReference>
<dbReference type="AlphaFoldDB" id="A0A811UQE7"/>
<accession>A0A811UQE7</accession>
<organism evidence="1 2">
    <name type="scientific">Ceratitis capitata</name>
    <name type="common">Mediterranean fruit fly</name>
    <name type="synonym">Tephritis capitata</name>
    <dbReference type="NCBI Taxonomy" id="7213"/>
    <lineage>
        <taxon>Eukaryota</taxon>
        <taxon>Metazoa</taxon>
        <taxon>Ecdysozoa</taxon>
        <taxon>Arthropoda</taxon>
        <taxon>Hexapoda</taxon>
        <taxon>Insecta</taxon>
        <taxon>Pterygota</taxon>
        <taxon>Neoptera</taxon>
        <taxon>Endopterygota</taxon>
        <taxon>Diptera</taxon>
        <taxon>Brachycera</taxon>
        <taxon>Muscomorpha</taxon>
        <taxon>Tephritoidea</taxon>
        <taxon>Tephritidae</taxon>
        <taxon>Ceratitis</taxon>
        <taxon>Ceratitis</taxon>
    </lineage>
</organism>